<feature type="compositionally biased region" description="Polar residues" evidence="2">
    <location>
        <begin position="470"/>
        <end position="494"/>
    </location>
</feature>
<feature type="coiled-coil region" evidence="1">
    <location>
        <begin position="245"/>
        <end position="374"/>
    </location>
</feature>
<keyword evidence="4" id="KW-1185">Reference proteome</keyword>
<accession>A0A0C9UTN3</accession>
<evidence type="ECO:0000313" key="3">
    <source>
        <dbReference type="EMBL" id="KIJ32602.1"/>
    </source>
</evidence>
<feature type="region of interest" description="Disordered" evidence="2">
    <location>
        <begin position="38"/>
        <end position="73"/>
    </location>
</feature>
<evidence type="ECO:0000256" key="2">
    <source>
        <dbReference type="SAM" id="MobiDB-lite"/>
    </source>
</evidence>
<feature type="region of interest" description="Disordered" evidence="2">
    <location>
        <begin position="470"/>
        <end position="506"/>
    </location>
</feature>
<evidence type="ECO:0000256" key="1">
    <source>
        <dbReference type="SAM" id="Coils"/>
    </source>
</evidence>
<dbReference type="Gene3D" id="1.10.287.1490">
    <property type="match status" value="1"/>
</dbReference>
<organism evidence="3 4">
    <name type="scientific">Sphaerobolus stellatus (strain SS14)</name>
    <dbReference type="NCBI Taxonomy" id="990650"/>
    <lineage>
        <taxon>Eukaryota</taxon>
        <taxon>Fungi</taxon>
        <taxon>Dikarya</taxon>
        <taxon>Basidiomycota</taxon>
        <taxon>Agaricomycotina</taxon>
        <taxon>Agaricomycetes</taxon>
        <taxon>Phallomycetidae</taxon>
        <taxon>Geastrales</taxon>
        <taxon>Sphaerobolaceae</taxon>
        <taxon>Sphaerobolus</taxon>
    </lineage>
</organism>
<feature type="compositionally biased region" description="Basic and acidic residues" evidence="2">
    <location>
        <begin position="38"/>
        <end position="70"/>
    </location>
</feature>
<name>A0A0C9UTN3_SPHS4</name>
<dbReference type="AlphaFoldDB" id="A0A0C9UTN3"/>
<gene>
    <name evidence="3" type="ORF">M422DRAFT_52813</name>
</gene>
<keyword evidence="1" id="KW-0175">Coiled coil</keyword>
<dbReference type="OrthoDB" id="10255630at2759"/>
<dbReference type="HOGENOM" id="CLU_018301_1_0_1"/>
<dbReference type="Proteomes" id="UP000054279">
    <property type="component" value="Unassembled WGS sequence"/>
</dbReference>
<reference evidence="3 4" key="1">
    <citation type="submission" date="2014-06" db="EMBL/GenBank/DDBJ databases">
        <title>Evolutionary Origins and Diversification of the Mycorrhizal Mutualists.</title>
        <authorList>
            <consortium name="DOE Joint Genome Institute"/>
            <consortium name="Mycorrhizal Genomics Consortium"/>
            <person name="Kohler A."/>
            <person name="Kuo A."/>
            <person name="Nagy L.G."/>
            <person name="Floudas D."/>
            <person name="Copeland A."/>
            <person name="Barry K.W."/>
            <person name="Cichocki N."/>
            <person name="Veneault-Fourrey C."/>
            <person name="LaButti K."/>
            <person name="Lindquist E.A."/>
            <person name="Lipzen A."/>
            <person name="Lundell T."/>
            <person name="Morin E."/>
            <person name="Murat C."/>
            <person name="Riley R."/>
            <person name="Ohm R."/>
            <person name="Sun H."/>
            <person name="Tunlid A."/>
            <person name="Henrissat B."/>
            <person name="Grigoriev I.V."/>
            <person name="Hibbett D.S."/>
            <person name="Martin F."/>
        </authorList>
    </citation>
    <scope>NUCLEOTIDE SEQUENCE [LARGE SCALE GENOMIC DNA]</scope>
    <source>
        <strain evidence="3 4">SS14</strain>
    </source>
</reference>
<sequence length="562" mass="63218">MENQKLTIKLLVSEKTSLTAQLEGVEELERKYADVEAQLKDSKEDEGGQKREKAAFERAREQELELEDARQTTNDLMSRLQESERKLRALEEDDRAVTLERNLKASQDRVTELELQIGKLKQNLTNTNHERDDLKKMDELTENNEAVTQEKTTLQQELEEIKSIHSTASSSLFGAEQARSSLQFLLEATEATVAGLQHQVSQLSSDSPAMHVSSTRHDPSRRKLDVVPLRLEEIRPQVVELSNKNAEDERRVWVAEKKVKELESEVERLEGVGQERTDALEEAEGKAKALDDDMNKMEKKHGNVFKTLGESVSDTQVSHAGLAHELADSKAAVAKLEKEVAELRRRDGDVGFEVKRLNDELESRTTELLTVREQLDKSQAEEQEAVAMVQRSQVEVETLREREDVIVKLRKRVSASEQASPTQPSGPNLSDELLFNLRQQHALDMSTAYYRIQEPETQVFVMHRLQPTSSNVGSALASPQSSVDRRASLSSNRPLTPPSLHRVLAPGPVYEDSLPAETHHKRKVSLSMLKARIESERTAASATLNSPRSSLSCIPISEAVKH</sequence>
<dbReference type="EMBL" id="KN837225">
    <property type="protein sequence ID" value="KIJ32602.1"/>
    <property type="molecule type" value="Genomic_DNA"/>
</dbReference>
<proteinExistence type="predicted"/>
<evidence type="ECO:0000313" key="4">
    <source>
        <dbReference type="Proteomes" id="UP000054279"/>
    </source>
</evidence>
<protein>
    <submittedName>
        <fullName evidence="3">Uncharacterized protein</fullName>
    </submittedName>
</protein>